<evidence type="ECO:0000256" key="1">
    <source>
        <dbReference type="ARBA" id="ARBA00022679"/>
    </source>
</evidence>
<comment type="caution">
    <text evidence="4">The sequence shown here is derived from an EMBL/GenBank/DDBJ whole genome shotgun (WGS) entry which is preliminary data.</text>
</comment>
<dbReference type="Pfam" id="PF00583">
    <property type="entry name" value="Acetyltransf_1"/>
    <property type="match status" value="1"/>
</dbReference>
<dbReference type="GeneID" id="91568835"/>
<dbReference type="PANTHER" id="PTHR43877">
    <property type="entry name" value="AMINOALKYLPHOSPHONATE N-ACETYLTRANSFERASE-RELATED-RELATED"/>
    <property type="match status" value="1"/>
</dbReference>
<dbReference type="PROSITE" id="PS51186">
    <property type="entry name" value="GNAT"/>
    <property type="match status" value="1"/>
</dbReference>
<dbReference type="CDD" id="cd04301">
    <property type="entry name" value="NAT_SF"/>
    <property type="match status" value="1"/>
</dbReference>
<keyword evidence="1" id="KW-0808">Transferase</keyword>
<dbReference type="Gene3D" id="3.40.630.30">
    <property type="match status" value="1"/>
</dbReference>
<evidence type="ECO:0000313" key="5">
    <source>
        <dbReference type="Proteomes" id="UP001519291"/>
    </source>
</evidence>
<organism evidence="4 5">
    <name type="scientific">Streptomyces syringium</name>
    <dbReference type="NCBI Taxonomy" id="76729"/>
    <lineage>
        <taxon>Bacteria</taxon>
        <taxon>Bacillati</taxon>
        <taxon>Actinomycetota</taxon>
        <taxon>Actinomycetes</taxon>
        <taxon>Kitasatosporales</taxon>
        <taxon>Streptomycetaceae</taxon>
        <taxon>Streptomyces</taxon>
    </lineage>
</organism>
<evidence type="ECO:0000259" key="3">
    <source>
        <dbReference type="PROSITE" id="PS51186"/>
    </source>
</evidence>
<proteinExistence type="predicted"/>
<dbReference type="InterPro" id="IPR016181">
    <property type="entry name" value="Acyl_CoA_acyltransferase"/>
</dbReference>
<dbReference type="SUPFAM" id="SSF55729">
    <property type="entry name" value="Acyl-CoA N-acyltransferases (Nat)"/>
    <property type="match status" value="1"/>
</dbReference>
<dbReference type="Proteomes" id="UP001519291">
    <property type="component" value="Unassembled WGS sequence"/>
</dbReference>
<dbReference type="EMBL" id="JAGIOH010000001">
    <property type="protein sequence ID" value="MBP2402501.1"/>
    <property type="molecule type" value="Genomic_DNA"/>
</dbReference>
<accession>A0ABS4Y180</accession>
<reference evidence="4 5" key="1">
    <citation type="submission" date="2021-03" db="EMBL/GenBank/DDBJ databases">
        <title>Sequencing the genomes of 1000 actinobacteria strains.</title>
        <authorList>
            <person name="Klenk H.-P."/>
        </authorList>
    </citation>
    <scope>NUCLEOTIDE SEQUENCE [LARGE SCALE GENOMIC DNA]</scope>
    <source>
        <strain evidence="4 5">DSM 41480</strain>
    </source>
</reference>
<dbReference type="InterPro" id="IPR050832">
    <property type="entry name" value="Bact_Acetyltransf"/>
</dbReference>
<keyword evidence="5" id="KW-1185">Reference proteome</keyword>
<dbReference type="InterPro" id="IPR000182">
    <property type="entry name" value="GNAT_dom"/>
</dbReference>
<evidence type="ECO:0000313" key="4">
    <source>
        <dbReference type="EMBL" id="MBP2402501.1"/>
    </source>
</evidence>
<keyword evidence="2" id="KW-0012">Acyltransferase</keyword>
<evidence type="ECO:0000256" key="2">
    <source>
        <dbReference type="ARBA" id="ARBA00023315"/>
    </source>
</evidence>
<dbReference type="RefSeq" id="WP_209514605.1">
    <property type="nucleotide sequence ID" value="NZ_JAGIOH010000001.1"/>
</dbReference>
<name>A0ABS4Y180_9ACTN</name>
<feature type="domain" description="N-acetyltransferase" evidence="3">
    <location>
        <begin position="2"/>
        <end position="170"/>
    </location>
</feature>
<protein>
    <submittedName>
        <fullName evidence="4">GNAT superfamily N-acetyltransferase</fullName>
    </submittedName>
</protein>
<sequence length="170" mass="19129">MVRVREMTEADIEAVSGIRVTGWQTAYAGVVPQPYLDAMTVEDDARQRRAWFTRSRGQALDLVAVDDGAGPVGWASLGQYRGEGEERPGELYALYVRPDVIGTGVGRLLLQEVHRHAAARRFDSMLLWVLRDNPRARRFYETAGYTADGAVQSDPYGEVELTEVRYRRPL</sequence>
<gene>
    <name evidence="4" type="ORF">JO379_001970</name>
</gene>